<name>A0AAW0BL86_9AGAR</name>
<dbReference type="AlphaFoldDB" id="A0AAW0BL86"/>
<feature type="region of interest" description="Disordered" evidence="1">
    <location>
        <begin position="653"/>
        <end position="826"/>
    </location>
</feature>
<feature type="compositionally biased region" description="Basic residues" evidence="1">
    <location>
        <begin position="669"/>
        <end position="679"/>
    </location>
</feature>
<reference evidence="2 3" key="1">
    <citation type="journal article" date="2024" name="J Genomics">
        <title>Draft genome sequencing and assembly of Favolaschia claudopus CIRM-BRFM 2984 isolated from oak limbs.</title>
        <authorList>
            <person name="Navarro D."/>
            <person name="Drula E."/>
            <person name="Chaduli D."/>
            <person name="Cazenave R."/>
            <person name="Ahrendt S."/>
            <person name="Wang J."/>
            <person name="Lipzen A."/>
            <person name="Daum C."/>
            <person name="Barry K."/>
            <person name="Grigoriev I.V."/>
            <person name="Favel A."/>
            <person name="Rosso M.N."/>
            <person name="Martin F."/>
        </authorList>
    </citation>
    <scope>NUCLEOTIDE SEQUENCE [LARGE SCALE GENOMIC DNA]</scope>
    <source>
        <strain evidence="2 3">CIRM-BRFM 2984</strain>
    </source>
</reference>
<sequence length="909" mass="100335">MAMFSWSSLGPCRSPDCSMKGSCGTFYPVSRLDLLNAVDAAEALGLKCICSCFGIQHIIVAVDGHPVRPPTAEPSASRPAAGSSTVPPPSSNTSAPPPFSSFSEAINSRSQRQQGAAESATSKKEKQQSGLKSHIFEFAFDPSKASQTKSWTKLSERPQKRKPSSANPPGEPLSKTAKSGPKLVSFTMVLVENPAQVEASQYFMPSPIKMQSLYRAGNIQIIEVLPTITPEGLDLVVTSAFANHPEVLKNRISMHKWRSLSKVSISRGAHSLLKPHREAGEVTFQDFEWSAETHRQAKRFKRCVYISLARWCSPIPLDIDDPIDVDSEASQESEHMDIPEPGPSPVFPAPADLLSEEEPQTKPDEASADDIASSIGDVVRLCLNITQPDEAVPWFPASPSTPYTQPLNALQNVMRQLERIESPTESSSWTPRHLVDLAQDQLFPLLSSLLDFGDVNTDDGEATFLANFRLGPAGLGPFIDFLHRLYVLIINWTPRIPHVEVVGFVSMINSFVAPLYSAVLHFRDTTPRARFDPPGFSKLRETIPKIRHRFGEADLEDRLAVLDCHIMHDSVEAIATALEADFVSVTNADLMKPAALLVGPHGIDGFVERIVDPLLDTMPSSHASYRPLMSLLGTFCAELARKMINFNKTAGKRKFGAAPEEESSQHGGSRYKTRSKSSHYTRSGEPLFYLSESEESSNTQSSDSSETETDDDESDAMDTDNDPSLYEFDPTDSDREQFHKPDPFPPREKFPYPEAHTQREQPFDSPRTSSPPTASSSGSSGGPQPSPSRPQPKPTYRGSTSHTSNAVPTPPPPPPPAEPSTNPDLDSIWRLNATRWMSEILTRFPHPVPERRRTWIEILNSTGGNPRKCWLKVSMIYHPDKNADMSQEWRDICDAITKGLNSKFSEFPI</sequence>
<gene>
    <name evidence="2" type="ORF">R3P38DRAFT_2941404</name>
</gene>
<evidence type="ECO:0000256" key="1">
    <source>
        <dbReference type="SAM" id="MobiDB-lite"/>
    </source>
</evidence>
<feature type="compositionally biased region" description="Low complexity" evidence="1">
    <location>
        <begin position="765"/>
        <end position="778"/>
    </location>
</feature>
<keyword evidence="3" id="KW-1185">Reference proteome</keyword>
<evidence type="ECO:0000313" key="2">
    <source>
        <dbReference type="EMBL" id="KAK7027034.1"/>
    </source>
</evidence>
<feature type="region of interest" description="Disordered" evidence="1">
    <location>
        <begin position="147"/>
        <end position="178"/>
    </location>
</feature>
<protein>
    <submittedName>
        <fullName evidence="2">Uncharacterized protein</fullName>
    </submittedName>
</protein>
<feature type="compositionally biased region" description="Polar residues" evidence="1">
    <location>
        <begin position="104"/>
        <end position="120"/>
    </location>
</feature>
<comment type="caution">
    <text evidence="2">The sequence shown here is derived from an EMBL/GenBank/DDBJ whole genome shotgun (WGS) entry which is preliminary data.</text>
</comment>
<organism evidence="2 3">
    <name type="scientific">Favolaschia claudopus</name>
    <dbReference type="NCBI Taxonomy" id="2862362"/>
    <lineage>
        <taxon>Eukaryota</taxon>
        <taxon>Fungi</taxon>
        <taxon>Dikarya</taxon>
        <taxon>Basidiomycota</taxon>
        <taxon>Agaricomycotina</taxon>
        <taxon>Agaricomycetes</taxon>
        <taxon>Agaricomycetidae</taxon>
        <taxon>Agaricales</taxon>
        <taxon>Marasmiineae</taxon>
        <taxon>Mycenaceae</taxon>
        <taxon>Favolaschia</taxon>
    </lineage>
</organism>
<dbReference type="EMBL" id="JAWWNJ010000030">
    <property type="protein sequence ID" value="KAK7027034.1"/>
    <property type="molecule type" value="Genomic_DNA"/>
</dbReference>
<feature type="compositionally biased region" description="Pro residues" evidence="1">
    <location>
        <begin position="808"/>
        <end position="818"/>
    </location>
</feature>
<accession>A0AAW0BL86</accession>
<feature type="compositionally biased region" description="Pro residues" evidence="1">
    <location>
        <begin position="784"/>
        <end position="793"/>
    </location>
</feature>
<proteinExistence type="predicted"/>
<feature type="region of interest" description="Disordered" evidence="1">
    <location>
        <begin position="69"/>
        <end position="128"/>
    </location>
</feature>
<feature type="compositionally biased region" description="Acidic residues" evidence="1">
    <location>
        <begin position="705"/>
        <end position="721"/>
    </location>
</feature>
<feature type="compositionally biased region" description="Pro residues" evidence="1">
    <location>
        <begin position="86"/>
        <end position="99"/>
    </location>
</feature>
<feature type="region of interest" description="Disordered" evidence="1">
    <location>
        <begin position="327"/>
        <end position="368"/>
    </location>
</feature>
<dbReference type="Proteomes" id="UP001362999">
    <property type="component" value="Unassembled WGS sequence"/>
</dbReference>
<feature type="compositionally biased region" description="Basic and acidic residues" evidence="1">
    <location>
        <begin position="732"/>
        <end position="762"/>
    </location>
</feature>
<evidence type="ECO:0000313" key="3">
    <source>
        <dbReference type="Proteomes" id="UP001362999"/>
    </source>
</evidence>